<evidence type="ECO:0000256" key="8">
    <source>
        <dbReference type="ARBA" id="ARBA00023049"/>
    </source>
</evidence>
<comment type="subcellular location">
    <subcellularLocation>
        <location evidence="2">Cell membrane</location>
        <topology evidence="2">Single-pass type II membrane protein</topology>
    </subcellularLocation>
</comment>
<dbReference type="InterPro" id="IPR024079">
    <property type="entry name" value="MetalloPept_cat_dom_sf"/>
</dbReference>
<feature type="domain" description="Peptidase M13 N-terminal" evidence="11">
    <location>
        <begin position="75"/>
        <end position="427"/>
    </location>
</feature>
<dbReference type="Gene3D" id="1.10.1380.10">
    <property type="entry name" value="Neutral endopeptidase , domain2"/>
    <property type="match status" value="1"/>
</dbReference>
<evidence type="ECO:0000256" key="2">
    <source>
        <dbReference type="ARBA" id="ARBA00004401"/>
    </source>
</evidence>
<protein>
    <submittedName>
        <fullName evidence="12">Uncharacterized protein</fullName>
    </submittedName>
</protein>
<dbReference type="PROSITE" id="PS51885">
    <property type="entry name" value="NEPRILYSIN"/>
    <property type="match status" value="1"/>
</dbReference>
<dbReference type="PANTHER" id="PTHR11733:SF238">
    <property type="entry name" value="FI07649P-RELATED"/>
    <property type="match status" value="1"/>
</dbReference>
<evidence type="ECO:0000259" key="11">
    <source>
        <dbReference type="Pfam" id="PF05649"/>
    </source>
</evidence>
<sequence length="674" mass="77298">MENILPQLPFLATLVCLLLAGSVQGHLLSQPTIDLHIQAQEQLISQHNDSAYVQRLMRLAKSAEMRSYINPKQEPCDNFYEYSCGRWPLINPANDAHPRETNLEQLVVKAYRHKQQRLLEQPPNEETDAEAVFQLKQFYASCLFYRQTPEDLYRRQLHEIVGEFGRMPALSLPGQEWPGDAFDWLDTVAKIKRRYGLDIVLLLQLQSDRTYVGQPNQILPGPDSRARAESIAENLERHLGVEPKLALKTGREITEFEQLLAKGMLSRRVGVLGKLRTPVELDEPYSDIFNLTQYVEIVLDRELADNETIYEHVPSYLNHLAGVVVATPPHVLANYIFYELLEYFFYDRTVSPVEQCVNRIREQFPELLENMVYKQYGDAATLSDINGVWQQIQRSFRGVLENASADWLSTDTREQLLGQLNETELEINGYANINFTEKFADFAIKPRDYLHNLRTVRSRESLVTKPKIQTSASYDPVKKRVLLPVALLQPNILWSRYYPRAVRFGSLGTLLAHELAHSLEDAAKWDAKSFAQYSKRKACFKDQYSRLRLHGEYLPESDLQAENIADNLAIQVAYHAYRRYLAELASSALVTEVLPLLDHTPRQLFFLSYGQLWCNDANGQFREKHSLLQTSTPNALRVLGALSNFPAFGQDFACISGNQMMAPKKCHLFTINVD</sequence>
<evidence type="ECO:0000256" key="7">
    <source>
        <dbReference type="ARBA" id="ARBA00022833"/>
    </source>
</evidence>
<name>B3M335_DROAN</name>
<dbReference type="OrthoDB" id="6475849at2759"/>
<dbReference type="InterPro" id="IPR000718">
    <property type="entry name" value="Peptidase_M13"/>
</dbReference>
<dbReference type="GO" id="GO:0046872">
    <property type="term" value="F:metal ion binding"/>
    <property type="evidence" value="ECO:0007669"/>
    <property type="project" value="UniProtKB-KW"/>
</dbReference>
<comment type="similarity">
    <text evidence="3">Belongs to the peptidase M13 family.</text>
</comment>
<comment type="cofactor">
    <cofactor evidence="1">
        <name>Zn(2+)</name>
        <dbReference type="ChEBI" id="CHEBI:29105"/>
    </cofactor>
</comment>
<keyword evidence="13" id="KW-1185">Reference proteome</keyword>
<evidence type="ECO:0000256" key="5">
    <source>
        <dbReference type="ARBA" id="ARBA00022723"/>
    </source>
</evidence>
<feature type="signal peptide" evidence="9">
    <location>
        <begin position="1"/>
        <end position="25"/>
    </location>
</feature>
<dbReference type="InterPro" id="IPR042089">
    <property type="entry name" value="Peptidase_M13_dom_2"/>
</dbReference>
<dbReference type="Pfam" id="PF01431">
    <property type="entry name" value="Peptidase_M13"/>
    <property type="match status" value="1"/>
</dbReference>
<proteinExistence type="inferred from homology"/>
<dbReference type="EMBL" id="CH902617">
    <property type="protein sequence ID" value="EDV42435.1"/>
    <property type="molecule type" value="Genomic_DNA"/>
</dbReference>
<dbReference type="InterPro" id="IPR008753">
    <property type="entry name" value="Peptidase_M13_N"/>
</dbReference>
<dbReference type="eggNOG" id="KOG3624">
    <property type="taxonomic scope" value="Eukaryota"/>
</dbReference>
<keyword evidence="8" id="KW-0482">Metalloprotease</keyword>
<reference evidence="12 13" key="1">
    <citation type="journal article" date="2007" name="Nature">
        <title>Evolution of genes and genomes on the Drosophila phylogeny.</title>
        <authorList>
            <consortium name="Drosophila 12 Genomes Consortium"/>
            <person name="Clark A.G."/>
            <person name="Eisen M.B."/>
            <person name="Smith D.R."/>
            <person name="Bergman C.M."/>
            <person name="Oliver B."/>
            <person name="Markow T.A."/>
            <person name="Kaufman T.C."/>
            <person name="Kellis M."/>
            <person name="Gelbart W."/>
            <person name="Iyer V.N."/>
            <person name="Pollard D.A."/>
            <person name="Sackton T.B."/>
            <person name="Larracuente A.M."/>
            <person name="Singh N.D."/>
            <person name="Abad J.P."/>
            <person name="Abt D.N."/>
            <person name="Adryan B."/>
            <person name="Aguade M."/>
            <person name="Akashi H."/>
            <person name="Anderson W.W."/>
            <person name="Aquadro C.F."/>
            <person name="Ardell D.H."/>
            <person name="Arguello R."/>
            <person name="Artieri C.G."/>
            <person name="Barbash D.A."/>
            <person name="Barker D."/>
            <person name="Barsanti P."/>
            <person name="Batterham P."/>
            <person name="Batzoglou S."/>
            <person name="Begun D."/>
            <person name="Bhutkar A."/>
            <person name="Blanco E."/>
            <person name="Bosak S.A."/>
            <person name="Bradley R.K."/>
            <person name="Brand A.D."/>
            <person name="Brent M.R."/>
            <person name="Brooks A.N."/>
            <person name="Brown R.H."/>
            <person name="Butlin R.K."/>
            <person name="Caggese C."/>
            <person name="Calvi B.R."/>
            <person name="Bernardo de Carvalho A."/>
            <person name="Caspi A."/>
            <person name="Castrezana S."/>
            <person name="Celniker S.E."/>
            <person name="Chang J.L."/>
            <person name="Chapple C."/>
            <person name="Chatterji S."/>
            <person name="Chinwalla A."/>
            <person name="Civetta A."/>
            <person name="Clifton S.W."/>
            <person name="Comeron J.M."/>
            <person name="Costello J.C."/>
            <person name="Coyne J.A."/>
            <person name="Daub J."/>
            <person name="David R.G."/>
            <person name="Delcher A.L."/>
            <person name="Delehaunty K."/>
            <person name="Do C.B."/>
            <person name="Ebling H."/>
            <person name="Edwards K."/>
            <person name="Eickbush T."/>
            <person name="Evans J.D."/>
            <person name="Filipski A."/>
            <person name="Findeiss S."/>
            <person name="Freyhult E."/>
            <person name="Fulton L."/>
            <person name="Fulton R."/>
            <person name="Garcia A.C."/>
            <person name="Gardiner A."/>
            <person name="Garfield D.A."/>
            <person name="Garvin B.E."/>
            <person name="Gibson G."/>
            <person name="Gilbert D."/>
            <person name="Gnerre S."/>
            <person name="Godfrey J."/>
            <person name="Good R."/>
            <person name="Gotea V."/>
            <person name="Gravely B."/>
            <person name="Greenberg A.J."/>
            <person name="Griffiths-Jones S."/>
            <person name="Gross S."/>
            <person name="Guigo R."/>
            <person name="Gustafson E.A."/>
            <person name="Haerty W."/>
            <person name="Hahn M.W."/>
            <person name="Halligan D.L."/>
            <person name="Halpern A.L."/>
            <person name="Halter G.M."/>
            <person name="Han M.V."/>
            <person name="Heger A."/>
            <person name="Hillier L."/>
            <person name="Hinrichs A.S."/>
            <person name="Holmes I."/>
            <person name="Hoskins R.A."/>
            <person name="Hubisz M.J."/>
            <person name="Hultmark D."/>
            <person name="Huntley M.A."/>
            <person name="Jaffe D.B."/>
            <person name="Jagadeeshan S."/>
            <person name="Jeck W.R."/>
            <person name="Johnson J."/>
            <person name="Jones C.D."/>
            <person name="Jordan W.C."/>
            <person name="Karpen G.H."/>
            <person name="Kataoka E."/>
            <person name="Keightley P.D."/>
            <person name="Kheradpour P."/>
            <person name="Kirkness E.F."/>
            <person name="Koerich L.B."/>
            <person name="Kristiansen K."/>
            <person name="Kudrna D."/>
            <person name="Kulathinal R.J."/>
            <person name="Kumar S."/>
            <person name="Kwok R."/>
            <person name="Lander E."/>
            <person name="Langley C.H."/>
            <person name="Lapoint R."/>
            <person name="Lazzaro B.P."/>
            <person name="Lee S.J."/>
            <person name="Levesque L."/>
            <person name="Li R."/>
            <person name="Lin C.F."/>
            <person name="Lin M.F."/>
            <person name="Lindblad-Toh K."/>
            <person name="Llopart A."/>
            <person name="Long M."/>
            <person name="Low L."/>
            <person name="Lozovsky E."/>
            <person name="Lu J."/>
            <person name="Luo M."/>
            <person name="Machado C.A."/>
            <person name="Makalowski W."/>
            <person name="Marzo M."/>
            <person name="Matsuda M."/>
            <person name="Matzkin L."/>
            <person name="McAllister B."/>
            <person name="McBride C.S."/>
            <person name="McKernan B."/>
            <person name="McKernan K."/>
            <person name="Mendez-Lago M."/>
            <person name="Minx P."/>
            <person name="Mollenhauer M.U."/>
            <person name="Montooth K."/>
            <person name="Mount S.M."/>
            <person name="Mu X."/>
            <person name="Myers E."/>
            <person name="Negre B."/>
            <person name="Newfeld S."/>
            <person name="Nielsen R."/>
            <person name="Noor M.A."/>
            <person name="O'Grady P."/>
            <person name="Pachter L."/>
            <person name="Papaceit M."/>
            <person name="Parisi M.J."/>
            <person name="Parisi M."/>
            <person name="Parts L."/>
            <person name="Pedersen J.S."/>
            <person name="Pesole G."/>
            <person name="Phillippy A.M."/>
            <person name="Ponting C.P."/>
            <person name="Pop M."/>
            <person name="Porcelli D."/>
            <person name="Powell J.R."/>
            <person name="Prohaska S."/>
            <person name="Pruitt K."/>
            <person name="Puig M."/>
            <person name="Quesneville H."/>
            <person name="Ram K.R."/>
            <person name="Rand D."/>
            <person name="Rasmussen M.D."/>
            <person name="Reed L.K."/>
            <person name="Reenan R."/>
            <person name="Reily A."/>
            <person name="Remington K.A."/>
            <person name="Rieger T.T."/>
            <person name="Ritchie M.G."/>
            <person name="Robin C."/>
            <person name="Rogers Y.H."/>
            <person name="Rohde C."/>
            <person name="Rozas J."/>
            <person name="Rubenfield M.J."/>
            <person name="Ruiz A."/>
            <person name="Russo S."/>
            <person name="Salzberg S.L."/>
            <person name="Sanchez-Gracia A."/>
            <person name="Saranga D.J."/>
            <person name="Sato H."/>
            <person name="Schaeffer S.W."/>
            <person name="Schatz M.C."/>
            <person name="Schlenke T."/>
            <person name="Schwartz R."/>
            <person name="Segarra C."/>
            <person name="Singh R.S."/>
            <person name="Sirot L."/>
            <person name="Sirota M."/>
            <person name="Sisneros N.B."/>
            <person name="Smith C.D."/>
            <person name="Smith T.F."/>
            <person name="Spieth J."/>
            <person name="Stage D.E."/>
            <person name="Stark A."/>
            <person name="Stephan W."/>
            <person name="Strausberg R.L."/>
            <person name="Strempel S."/>
            <person name="Sturgill D."/>
            <person name="Sutton G."/>
            <person name="Sutton G.G."/>
            <person name="Tao W."/>
            <person name="Teichmann S."/>
            <person name="Tobari Y.N."/>
            <person name="Tomimura Y."/>
            <person name="Tsolas J.M."/>
            <person name="Valente V.L."/>
            <person name="Venter E."/>
            <person name="Venter J.C."/>
            <person name="Vicario S."/>
            <person name="Vieira F.G."/>
            <person name="Vilella A.J."/>
            <person name="Villasante A."/>
            <person name="Walenz B."/>
            <person name="Wang J."/>
            <person name="Wasserman M."/>
            <person name="Watts T."/>
            <person name="Wilson D."/>
            <person name="Wilson R.K."/>
            <person name="Wing R.A."/>
            <person name="Wolfner M.F."/>
            <person name="Wong A."/>
            <person name="Wong G.K."/>
            <person name="Wu C.I."/>
            <person name="Wu G."/>
            <person name="Yamamoto D."/>
            <person name="Yang H.P."/>
            <person name="Yang S.P."/>
            <person name="Yorke J.A."/>
            <person name="Yoshida K."/>
            <person name="Zdobnov E."/>
            <person name="Zhang P."/>
            <person name="Zhang Y."/>
            <person name="Zimin A.V."/>
            <person name="Baldwin J."/>
            <person name="Abdouelleil A."/>
            <person name="Abdulkadir J."/>
            <person name="Abebe A."/>
            <person name="Abera B."/>
            <person name="Abreu J."/>
            <person name="Acer S.C."/>
            <person name="Aftuck L."/>
            <person name="Alexander A."/>
            <person name="An P."/>
            <person name="Anderson E."/>
            <person name="Anderson S."/>
            <person name="Arachi H."/>
            <person name="Azer M."/>
            <person name="Bachantsang P."/>
            <person name="Barry A."/>
            <person name="Bayul T."/>
            <person name="Berlin A."/>
            <person name="Bessette D."/>
            <person name="Bloom T."/>
            <person name="Blye J."/>
            <person name="Boguslavskiy L."/>
            <person name="Bonnet C."/>
            <person name="Boukhgalter B."/>
            <person name="Bourzgui I."/>
            <person name="Brown A."/>
            <person name="Cahill P."/>
            <person name="Channer S."/>
            <person name="Cheshatsang Y."/>
            <person name="Chuda L."/>
            <person name="Citroen M."/>
            <person name="Collymore A."/>
            <person name="Cooke P."/>
            <person name="Costello M."/>
            <person name="D'Aco K."/>
            <person name="Daza R."/>
            <person name="De Haan G."/>
            <person name="DeGray S."/>
            <person name="DeMaso C."/>
            <person name="Dhargay N."/>
            <person name="Dooley K."/>
            <person name="Dooley E."/>
            <person name="Doricent M."/>
            <person name="Dorje P."/>
            <person name="Dorjee K."/>
            <person name="Dupes A."/>
            <person name="Elong R."/>
            <person name="Falk J."/>
            <person name="Farina A."/>
            <person name="Faro S."/>
            <person name="Ferguson D."/>
            <person name="Fisher S."/>
            <person name="Foley C.D."/>
            <person name="Franke A."/>
            <person name="Friedrich D."/>
            <person name="Gadbois L."/>
            <person name="Gearin G."/>
            <person name="Gearin C.R."/>
            <person name="Giannoukos G."/>
            <person name="Goode T."/>
            <person name="Graham J."/>
            <person name="Grandbois E."/>
            <person name="Grewal S."/>
            <person name="Gyaltsen K."/>
            <person name="Hafez N."/>
            <person name="Hagos B."/>
            <person name="Hall J."/>
            <person name="Henson C."/>
            <person name="Hollinger A."/>
            <person name="Honan T."/>
            <person name="Huard M.D."/>
            <person name="Hughes L."/>
            <person name="Hurhula B."/>
            <person name="Husby M.E."/>
            <person name="Kamat A."/>
            <person name="Kanga B."/>
            <person name="Kashin S."/>
            <person name="Khazanovich D."/>
            <person name="Kisner P."/>
            <person name="Lance K."/>
            <person name="Lara M."/>
            <person name="Lee W."/>
            <person name="Lennon N."/>
            <person name="Letendre F."/>
            <person name="LeVine R."/>
            <person name="Lipovsky A."/>
            <person name="Liu X."/>
            <person name="Liu J."/>
            <person name="Liu S."/>
            <person name="Lokyitsang T."/>
            <person name="Lokyitsang Y."/>
            <person name="Lubonja R."/>
            <person name="Lui A."/>
            <person name="MacDonald P."/>
            <person name="Magnisalis V."/>
            <person name="Maru K."/>
            <person name="Matthews C."/>
            <person name="McCusker W."/>
            <person name="McDonough S."/>
            <person name="Mehta T."/>
            <person name="Meldrim J."/>
            <person name="Meneus L."/>
            <person name="Mihai O."/>
            <person name="Mihalev A."/>
            <person name="Mihova T."/>
            <person name="Mittelman R."/>
            <person name="Mlenga V."/>
            <person name="Montmayeur A."/>
            <person name="Mulrain L."/>
            <person name="Navidi A."/>
            <person name="Naylor J."/>
            <person name="Negash T."/>
            <person name="Nguyen T."/>
            <person name="Nguyen N."/>
            <person name="Nicol R."/>
            <person name="Norbu C."/>
            <person name="Norbu N."/>
            <person name="Novod N."/>
            <person name="O'Neill B."/>
            <person name="Osman S."/>
            <person name="Markiewicz E."/>
            <person name="Oyono O.L."/>
            <person name="Patti C."/>
            <person name="Phunkhang P."/>
            <person name="Pierre F."/>
            <person name="Priest M."/>
            <person name="Raghuraman S."/>
            <person name="Rege F."/>
            <person name="Reyes R."/>
            <person name="Rise C."/>
            <person name="Rogov P."/>
            <person name="Ross K."/>
            <person name="Ryan E."/>
            <person name="Settipalli S."/>
            <person name="Shea T."/>
            <person name="Sherpa N."/>
            <person name="Shi L."/>
            <person name="Shih D."/>
            <person name="Sparrow T."/>
            <person name="Spaulding J."/>
            <person name="Stalker J."/>
            <person name="Stange-Thomann N."/>
            <person name="Stavropoulos S."/>
            <person name="Stone C."/>
            <person name="Strader C."/>
            <person name="Tesfaye S."/>
            <person name="Thomson T."/>
            <person name="Thoulutsang Y."/>
            <person name="Thoulutsang D."/>
            <person name="Topham K."/>
            <person name="Topping I."/>
            <person name="Tsamla T."/>
            <person name="Vassiliev H."/>
            <person name="Vo A."/>
            <person name="Wangchuk T."/>
            <person name="Wangdi T."/>
            <person name="Weiand M."/>
            <person name="Wilkinson J."/>
            <person name="Wilson A."/>
            <person name="Yadav S."/>
            <person name="Young G."/>
            <person name="Yu Q."/>
            <person name="Zembek L."/>
            <person name="Zhong D."/>
            <person name="Zimmer A."/>
            <person name="Zwirko Z."/>
            <person name="Jaffe D.B."/>
            <person name="Alvarez P."/>
            <person name="Brockman W."/>
            <person name="Butler J."/>
            <person name="Chin C."/>
            <person name="Gnerre S."/>
            <person name="Grabherr M."/>
            <person name="Kleber M."/>
            <person name="Mauceli E."/>
            <person name="MacCallum I."/>
        </authorList>
    </citation>
    <scope>NUCLEOTIDE SEQUENCE [LARGE SCALE GENOMIC DNA]</scope>
    <source>
        <strain evidence="13">Tucson 14024-0371.13</strain>
    </source>
</reference>
<dbReference type="AlphaFoldDB" id="B3M335"/>
<gene>
    <name evidence="12" type="primary">Dana\GF17983</name>
    <name evidence="12" type="synonym">dana_GLEANR_19243</name>
    <name evidence="12" type="ORF">GF17983</name>
</gene>
<evidence type="ECO:0000256" key="9">
    <source>
        <dbReference type="SAM" id="SignalP"/>
    </source>
</evidence>
<evidence type="ECO:0000256" key="1">
    <source>
        <dbReference type="ARBA" id="ARBA00001947"/>
    </source>
</evidence>
<dbReference type="InParanoid" id="B3M335"/>
<dbReference type="GO" id="GO:0004222">
    <property type="term" value="F:metalloendopeptidase activity"/>
    <property type="evidence" value="ECO:0007669"/>
    <property type="project" value="InterPro"/>
</dbReference>
<keyword evidence="5" id="KW-0479">Metal-binding</keyword>
<keyword evidence="7" id="KW-0862">Zinc</keyword>
<keyword evidence="9" id="KW-0732">Signal</keyword>
<dbReference type="Proteomes" id="UP000007801">
    <property type="component" value="Unassembled WGS sequence"/>
</dbReference>
<evidence type="ECO:0000256" key="6">
    <source>
        <dbReference type="ARBA" id="ARBA00022801"/>
    </source>
</evidence>
<dbReference type="SUPFAM" id="SSF55486">
    <property type="entry name" value="Metalloproteases ('zincins'), catalytic domain"/>
    <property type="match status" value="1"/>
</dbReference>
<dbReference type="PANTHER" id="PTHR11733">
    <property type="entry name" value="ZINC METALLOPROTEASE FAMILY M13 NEPRILYSIN-RELATED"/>
    <property type="match status" value="1"/>
</dbReference>
<evidence type="ECO:0000313" key="13">
    <source>
        <dbReference type="Proteomes" id="UP000007801"/>
    </source>
</evidence>
<dbReference type="Pfam" id="PF05649">
    <property type="entry name" value="Peptidase_M13_N"/>
    <property type="match status" value="1"/>
</dbReference>
<dbReference type="GO" id="GO:0016485">
    <property type="term" value="P:protein processing"/>
    <property type="evidence" value="ECO:0007669"/>
    <property type="project" value="TreeGrafter"/>
</dbReference>
<keyword evidence="4" id="KW-0645">Protease</keyword>
<dbReference type="CDD" id="cd08662">
    <property type="entry name" value="M13"/>
    <property type="match status" value="1"/>
</dbReference>
<dbReference type="PRINTS" id="PR00786">
    <property type="entry name" value="NEPRILYSIN"/>
</dbReference>
<dbReference type="Gene3D" id="3.40.390.10">
    <property type="entry name" value="Collagenase (Catalytic Domain)"/>
    <property type="match status" value="1"/>
</dbReference>
<organism evidence="12 13">
    <name type="scientific">Drosophila ananassae</name>
    <name type="common">Fruit fly</name>
    <dbReference type="NCBI Taxonomy" id="7217"/>
    <lineage>
        <taxon>Eukaryota</taxon>
        <taxon>Metazoa</taxon>
        <taxon>Ecdysozoa</taxon>
        <taxon>Arthropoda</taxon>
        <taxon>Hexapoda</taxon>
        <taxon>Insecta</taxon>
        <taxon>Pterygota</taxon>
        <taxon>Neoptera</taxon>
        <taxon>Endopterygota</taxon>
        <taxon>Diptera</taxon>
        <taxon>Brachycera</taxon>
        <taxon>Muscomorpha</taxon>
        <taxon>Ephydroidea</taxon>
        <taxon>Drosophilidae</taxon>
        <taxon>Drosophila</taxon>
        <taxon>Sophophora</taxon>
    </lineage>
</organism>
<dbReference type="InterPro" id="IPR018497">
    <property type="entry name" value="Peptidase_M13_C"/>
</dbReference>
<accession>B3M335</accession>
<dbReference type="PhylomeDB" id="B3M335"/>
<feature type="chain" id="PRO_5002789491" evidence="9">
    <location>
        <begin position="26"/>
        <end position="674"/>
    </location>
</feature>
<dbReference type="GeneID" id="6500762"/>
<dbReference type="SMR" id="B3M335"/>
<dbReference type="KEGG" id="dan:6500762"/>
<dbReference type="GO" id="GO:0005886">
    <property type="term" value="C:plasma membrane"/>
    <property type="evidence" value="ECO:0007669"/>
    <property type="project" value="UniProtKB-SubCell"/>
</dbReference>
<evidence type="ECO:0000259" key="10">
    <source>
        <dbReference type="Pfam" id="PF01431"/>
    </source>
</evidence>
<dbReference type="HOGENOM" id="CLU_006187_4_4_1"/>
<evidence type="ECO:0000313" key="12">
    <source>
        <dbReference type="EMBL" id="EDV42435.1"/>
    </source>
</evidence>
<keyword evidence="6 12" id="KW-0378">Hydrolase</keyword>
<evidence type="ECO:0000256" key="4">
    <source>
        <dbReference type="ARBA" id="ARBA00022670"/>
    </source>
</evidence>
<evidence type="ECO:0000256" key="3">
    <source>
        <dbReference type="ARBA" id="ARBA00007357"/>
    </source>
</evidence>
<dbReference type="FunCoup" id="B3M335">
    <property type="interactions" value="15"/>
</dbReference>
<feature type="domain" description="Peptidase M13 C-terminal" evidence="10">
    <location>
        <begin position="472"/>
        <end position="668"/>
    </location>
</feature>
<dbReference type="OMA" id="LWCNDAN"/>